<sequence>MRTWLIAALAALLLTFLPAQAQVRLDRYLKQDSYGRIKISPDGQYYAATVQLEDRVGLAILRRSDKKLVTGASGAKDSVIDDFWWASDDRVVIAMAERLGSRDQPFSTGQLYGLGLDGKRIKVLVGREDNPGLVATISINPQWEMATLIDPLPDDPRNVLISAWKLGPEPLTVVDKLDVYSGRRARVATAPVNRAVFLSDANGRVRFARGAKNDNYSKLYYRNGDGDDWRLVNDQAESGRVESALGFSADGHIAYLEVTQDTGPDAIVAWDTRTGERKQALRDPSVDPYAVILDRDGHTLLGVQYMDGRVHARLLEGGGEGARLYRALEQAFPDAAVNVTSYTRDGLALVQVWNDRTPGDTYLFDPATMNVNGVFVAREWFDPAKLPKMRPVSVRARDGLALQGYLTLPAGAAEAAPLPMVVMPHGGPYGIFDEWAFDDDTQMLAEAGYAVLRINFRGSGNYGQRFRQAGARQWGGAMQDDLTDATRWAIEQRIADPARICIYGASYGGYAALMGAAREPDLYRCAVGYVGVYDLEEMHRRDSAASRSMRNWVDDWVGERDGLALRSPVGMAARIKAQVLLVAGGADQIAPIVHSKRMANALAKAGNPAQTLFFDTEGHGFYTTAHRREFYQTLLDFLARNLGGAQAAKGEAEGAAGGG</sequence>
<dbReference type="KEGG" id="thes:FHQ07_09975"/>
<dbReference type="Proteomes" id="UP000308149">
    <property type="component" value="Chromosome"/>
</dbReference>
<keyword evidence="1" id="KW-0378">Hydrolase</keyword>
<feature type="domain" description="Peptidase S9 prolyl oligopeptidase catalytic" evidence="3">
    <location>
        <begin position="435"/>
        <end position="644"/>
    </location>
</feature>
<dbReference type="InterPro" id="IPR001375">
    <property type="entry name" value="Peptidase_S9_cat"/>
</dbReference>
<dbReference type="Pfam" id="PF00326">
    <property type="entry name" value="Peptidase_S9"/>
    <property type="match status" value="1"/>
</dbReference>
<dbReference type="EMBL" id="CP040871">
    <property type="protein sequence ID" value="QDA57608.1"/>
    <property type="molecule type" value="Genomic_DNA"/>
</dbReference>
<protein>
    <submittedName>
        <fullName evidence="4">S9 family peptidase</fullName>
    </submittedName>
</protein>
<dbReference type="InterPro" id="IPR029058">
    <property type="entry name" value="AB_hydrolase_fold"/>
</dbReference>
<dbReference type="OrthoDB" id="4269629at2"/>
<gene>
    <name evidence="4" type="ORF">FHQ07_09975</name>
</gene>
<keyword evidence="2" id="KW-0732">Signal</keyword>
<evidence type="ECO:0000313" key="4">
    <source>
        <dbReference type="EMBL" id="QDA57608.1"/>
    </source>
</evidence>
<dbReference type="RefSeq" id="WP_139716659.1">
    <property type="nucleotide sequence ID" value="NZ_CP040871.1"/>
</dbReference>
<dbReference type="Gene3D" id="3.40.50.1820">
    <property type="entry name" value="alpha/beta hydrolase"/>
    <property type="match status" value="1"/>
</dbReference>
<dbReference type="PANTHER" id="PTHR42776">
    <property type="entry name" value="SERINE PEPTIDASE S9 FAMILY MEMBER"/>
    <property type="match status" value="1"/>
</dbReference>
<dbReference type="SUPFAM" id="SSF53474">
    <property type="entry name" value="alpha/beta-Hydrolases"/>
    <property type="match status" value="1"/>
</dbReference>
<evidence type="ECO:0000259" key="3">
    <source>
        <dbReference type="Pfam" id="PF00326"/>
    </source>
</evidence>
<dbReference type="GO" id="GO:0006508">
    <property type="term" value="P:proteolysis"/>
    <property type="evidence" value="ECO:0007669"/>
    <property type="project" value="InterPro"/>
</dbReference>
<name>A0A5B7ZRR6_9GAMM</name>
<proteinExistence type="predicted"/>
<keyword evidence="5" id="KW-1185">Reference proteome</keyword>
<dbReference type="AlphaFoldDB" id="A0A5B7ZRR6"/>
<evidence type="ECO:0000313" key="5">
    <source>
        <dbReference type="Proteomes" id="UP000308149"/>
    </source>
</evidence>
<dbReference type="SUPFAM" id="SSF82171">
    <property type="entry name" value="DPP6 N-terminal domain-like"/>
    <property type="match status" value="1"/>
</dbReference>
<feature type="signal peptide" evidence="2">
    <location>
        <begin position="1"/>
        <end position="21"/>
    </location>
</feature>
<dbReference type="GO" id="GO:0004252">
    <property type="term" value="F:serine-type endopeptidase activity"/>
    <property type="evidence" value="ECO:0007669"/>
    <property type="project" value="TreeGrafter"/>
</dbReference>
<evidence type="ECO:0000256" key="2">
    <source>
        <dbReference type="SAM" id="SignalP"/>
    </source>
</evidence>
<accession>A0A5B7ZRR6</accession>
<dbReference type="PANTHER" id="PTHR42776:SF27">
    <property type="entry name" value="DIPEPTIDYL PEPTIDASE FAMILY MEMBER 6"/>
    <property type="match status" value="1"/>
</dbReference>
<organism evidence="4 5">
    <name type="scientific">Thermomonas aquatica</name>
    <dbReference type="NCBI Taxonomy" id="2202149"/>
    <lineage>
        <taxon>Bacteria</taxon>
        <taxon>Pseudomonadati</taxon>
        <taxon>Pseudomonadota</taxon>
        <taxon>Gammaproteobacteria</taxon>
        <taxon>Lysobacterales</taxon>
        <taxon>Lysobacteraceae</taxon>
        <taxon>Thermomonas</taxon>
    </lineage>
</organism>
<evidence type="ECO:0000256" key="1">
    <source>
        <dbReference type="ARBA" id="ARBA00022801"/>
    </source>
</evidence>
<reference evidence="4 5" key="1">
    <citation type="submission" date="2019-06" db="EMBL/GenBank/DDBJ databases">
        <title>Thermomonas aquatica sp. nov., isolated from an industrial wastewater treatment plant.</title>
        <authorList>
            <person name="Jeon J.H."/>
            <person name="Park D.-S."/>
        </authorList>
    </citation>
    <scope>NUCLEOTIDE SEQUENCE [LARGE SCALE GENOMIC DNA]</scope>
    <source>
        <strain evidence="4 5">SY21</strain>
    </source>
</reference>
<feature type="chain" id="PRO_5022901036" evidence="2">
    <location>
        <begin position="22"/>
        <end position="659"/>
    </location>
</feature>